<reference evidence="1 2" key="1">
    <citation type="journal article" date="2019" name="Front. Microbiol.">
        <title>Genomes of Neutrophilic Sulfur-Oxidizing Chemolithoautotrophs Representing 9 Proteobacterial Species From 8 Genera.</title>
        <authorList>
            <person name="Watanabe T."/>
            <person name="Kojima H."/>
            <person name="Umezawa K."/>
            <person name="Hori C."/>
            <person name="Takasuka T.E."/>
            <person name="Kato Y."/>
            <person name="Fukui M."/>
        </authorList>
    </citation>
    <scope>NUCLEOTIDE SEQUENCE [LARGE SCALE GENOMIC DNA]</scope>
    <source>
        <strain evidence="1 2">TTN</strain>
    </source>
</reference>
<dbReference type="OrthoDB" id="7360422at2"/>
<evidence type="ECO:0000313" key="2">
    <source>
        <dbReference type="Proteomes" id="UP000286806"/>
    </source>
</evidence>
<proteinExistence type="predicted"/>
<dbReference type="Proteomes" id="UP000286806">
    <property type="component" value="Unassembled WGS sequence"/>
</dbReference>
<dbReference type="AlphaFoldDB" id="A0A401JC36"/>
<organism evidence="1 2">
    <name type="scientific">Sulfuriferula multivorans</name>
    <dbReference type="NCBI Taxonomy" id="1559896"/>
    <lineage>
        <taxon>Bacteria</taxon>
        <taxon>Pseudomonadati</taxon>
        <taxon>Pseudomonadota</taxon>
        <taxon>Betaproteobacteria</taxon>
        <taxon>Nitrosomonadales</taxon>
        <taxon>Sulfuricellaceae</taxon>
        <taxon>Sulfuriferula</taxon>
    </lineage>
</organism>
<evidence type="ECO:0000313" key="1">
    <source>
        <dbReference type="EMBL" id="GBL45159.1"/>
    </source>
</evidence>
<dbReference type="EMBL" id="BGOW01000006">
    <property type="protein sequence ID" value="GBL45159.1"/>
    <property type="molecule type" value="Genomic_DNA"/>
</dbReference>
<sequence>MKDYIPELSEQRMVKRAPNRPIDFGVDRDYIFSCLKDVEQSFGLQGFPGLAPQQIPARALIRQLVVWWRTLEPASAAQQTAYARLPGTIRLIDTISAWWAEHAGNAHED</sequence>
<comment type="caution">
    <text evidence="1">The sequence shown here is derived from an EMBL/GenBank/DDBJ whole genome shotgun (WGS) entry which is preliminary data.</text>
</comment>
<accession>A0A401JC36</accession>
<gene>
    <name evidence="1" type="ORF">SFMTTN_0963</name>
</gene>
<protein>
    <submittedName>
        <fullName evidence="1">Uncharacterized protein</fullName>
    </submittedName>
</protein>
<name>A0A401JC36_9PROT</name>
<dbReference type="RefSeq" id="WP_124703989.1">
    <property type="nucleotide sequence ID" value="NZ_BGOW01000006.1"/>
</dbReference>
<keyword evidence="2" id="KW-1185">Reference proteome</keyword>